<dbReference type="Proteomes" id="UP000261245">
    <property type="component" value="Unassembled WGS sequence"/>
</dbReference>
<dbReference type="InterPro" id="IPR027619">
    <property type="entry name" value="C-S_lyase_PatB-like"/>
</dbReference>
<dbReference type="NCBIfam" id="TIGR04350">
    <property type="entry name" value="C_S_lyase_PatB"/>
    <property type="match status" value="1"/>
</dbReference>
<dbReference type="Gene3D" id="3.90.1150.10">
    <property type="entry name" value="Aspartate Aminotransferase, domain 1"/>
    <property type="match status" value="1"/>
</dbReference>
<dbReference type="EMBL" id="QSUC01000003">
    <property type="protein sequence ID" value="RGN12428.1"/>
    <property type="molecule type" value="Genomic_DNA"/>
</dbReference>
<feature type="domain" description="Aminotransferase class I/classII large" evidence="6">
    <location>
        <begin position="32"/>
        <end position="377"/>
    </location>
</feature>
<dbReference type="Proteomes" id="UP000284562">
    <property type="component" value="Unassembled WGS sequence"/>
</dbReference>
<evidence type="ECO:0000256" key="2">
    <source>
        <dbReference type="ARBA" id="ARBA00012224"/>
    </source>
</evidence>
<gene>
    <name evidence="15" type="ORF">DW026_03875</name>
    <name evidence="14" type="ORF">DW064_05165</name>
    <name evidence="13" type="ORF">DWV53_07640</name>
    <name evidence="12" type="ORF">DWV60_09440</name>
    <name evidence="11" type="ORF">DWX90_02970</name>
    <name evidence="10" type="ORF">DXB80_02580</name>
    <name evidence="9" type="ORF">F7D90_04690</name>
    <name evidence="8" type="ORF">NNC68_05865</name>
    <name evidence="7" type="ORF">NND11_08440</name>
</gene>
<name>A0A3E5AIF4_9BACT</name>
<dbReference type="EMBL" id="QRNN01000013">
    <property type="protein sequence ID" value="RHK49183.1"/>
    <property type="molecule type" value="Genomic_DNA"/>
</dbReference>
<dbReference type="CDD" id="cd00609">
    <property type="entry name" value="AAT_like"/>
    <property type="match status" value="1"/>
</dbReference>
<dbReference type="Pfam" id="PF00155">
    <property type="entry name" value="Aminotran_1_2"/>
    <property type="match status" value="1"/>
</dbReference>
<dbReference type="Proteomes" id="UP000285776">
    <property type="component" value="Unassembled WGS sequence"/>
</dbReference>
<comment type="cofactor">
    <cofactor evidence="1">
        <name>pyridoxal 5'-phosphate</name>
        <dbReference type="ChEBI" id="CHEBI:597326"/>
    </cofactor>
</comment>
<keyword evidence="13" id="KW-0808">Transferase</keyword>
<evidence type="ECO:0000313" key="17">
    <source>
        <dbReference type="Proteomes" id="UP000283672"/>
    </source>
</evidence>
<evidence type="ECO:0000313" key="7">
    <source>
        <dbReference type="EMBL" id="MCP9501578.1"/>
    </source>
</evidence>
<evidence type="ECO:0000313" key="11">
    <source>
        <dbReference type="EMBL" id="RGS48516.1"/>
    </source>
</evidence>
<dbReference type="Proteomes" id="UP000286113">
    <property type="component" value="Unassembled WGS sequence"/>
</dbReference>
<keyword evidence="4" id="KW-0456">Lyase</keyword>
<protein>
    <recommendedName>
        <fullName evidence="2">cysteine-S-conjugate beta-lyase</fullName>
        <ecNumber evidence="2">4.4.1.13</ecNumber>
    </recommendedName>
</protein>
<dbReference type="EMBL" id="QRVN01000003">
    <property type="protein sequence ID" value="RGS48516.1"/>
    <property type="molecule type" value="Genomic_DNA"/>
</dbReference>
<evidence type="ECO:0000313" key="13">
    <source>
        <dbReference type="EMBL" id="RGW79441.1"/>
    </source>
</evidence>
<dbReference type="PANTHER" id="PTHR43525">
    <property type="entry name" value="PROTEIN MALY"/>
    <property type="match status" value="1"/>
</dbReference>
<dbReference type="GO" id="GO:0008483">
    <property type="term" value="F:transaminase activity"/>
    <property type="evidence" value="ECO:0007669"/>
    <property type="project" value="UniProtKB-KW"/>
</dbReference>
<dbReference type="InterPro" id="IPR051798">
    <property type="entry name" value="Class-II_PLP-Dep_Aminotrans"/>
</dbReference>
<evidence type="ECO:0000259" key="6">
    <source>
        <dbReference type="Pfam" id="PF00155"/>
    </source>
</evidence>
<dbReference type="PANTHER" id="PTHR43525:SF1">
    <property type="entry name" value="PROTEIN MALY"/>
    <property type="match status" value="1"/>
</dbReference>
<evidence type="ECO:0000313" key="9">
    <source>
        <dbReference type="EMBL" id="MQN31260.1"/>
    </source>
</evidence>
<dbReference type="Proteomes" id="UP001205506">
    <property type="component" value="Unassembled WGS sequence"/>
</dbReference>
<keyword evidence="3" id="KW-0663">Pyridoxal phosphate</keyword>
<dbReference type="GO" id="GO:0047804">
    <property type="term" value="F:cysteine-S-conjugate beta-lyase activity"/>
    <property type="evidence" value="ECO:0007669"/>
    <property type="project" value="UniProtKB-EC"/>
</dbReference>
<evidence type="ECO:0000313" key="18">
    <source>
        <dbReference type="Proteomes" id="UP000284562"/>
    </source>
</evidence>
<evidence type="ECO:0000256" key="4">
    <source>
        <dbReference type="ARBA" id="ARBA00023239"/>
    </source>
</evidence>
<reference evidence="16 17" key="1">
    <citation type="submission" date="2018-08" db="EMBL/GenBank/DDBJ databases">
        <title>A genome reference for cultivated species of the human gut microbiota.</title>
        <authorList>
            <person name="Zou Y."/>
            <person name="Xue W."/>
            <person name="Luo G."/>
        </authorList>
    </citation>
    <scope>NUCLEOTIDE SEQUENCE [LARGE SCALE GENOMIC DNA]</scope>
    <source>
        <strain evidence="13 19">AF10-17</strain>
        <strain evidence="12 20">AF11-14</strain>
        <strain evidence="11 21">AF22-1</strain>
        <strain evidence="15 17">AF38-11</strain>
        <strain evidence="14 18">AF43-2</strain>
        <strain evidence="10 16">OM06-11</strain>
    </source>
</reference>
<dbReference type="Proteomes" id="UP000420707">
    <property type="component" value="Unassembled WGS sequence"/>
</dbReference>
<dbReference type="Gene3D" id="3.40.640.10">
    <property type="entry name" value="Type I PLP-dependent aspartate aminotransferase-like (Major domain)"/>
    <property type="match status" value="1"/>
</dbReference>
<evidence type="ECO:0000313" key="20">
    <source>
        <dbReference type="Proteomes" id="UP000286077"/>
    </source>
</evidence>
<evidence type="ECO:0000313" key="10">
    <source>
        <dbReference type="EMBL" id="RGN12428.1"/>
    </source>
</evidence>
<evidence type="ECO:0000313" key="12">
    <source>
        <dbReference type="EMBL" id="RGW67268.1"/>
    </source>
</evidence>
<organism evidence="13 19">
    <name type="scientific">Segatella copri</name>
    <dbReference type="NCBI Taxonomy" id="165179"/>
    <lineage>
        <taxon>Bacteria</taxon>
        <taxon>Pseudomonadati</taxon>
        <taxon>Bacteroidota</taxon>
        <taxon>Bacteroidia</taxon>
        <taxon>Bacteroidales</taxon>
        <taxon>Prevotellaceae</taxon>
        <taxon>Segatella</taxon>
    </lineage>
</organism>
<dbReference type="SUPFAM" id="SSF53383">
    <property type="entry name" value="PLP-dependent transferases"/>
    <property type="match status" value="1"/>
</dbReference>
<dbReference type="InterPro" id="IPR015424">
    <property type="entry name" value="PyrdxlP-dep_Trfase"/>
</dbReference>
<dbReference type="EMBL" id="JANDXR010000008">
    <property type="protein sequence ID" value="MCP9501578.1"/>
    <property type="molecule type" value="Genomic_DNA"/>
</dbReference>
<evidence type="ECO:0000256" key="3">
    <source>
        <dbReference type="ARBA" id="ARBA00022898"/>
    </source>
</evidence>
<dbReference type="EMBL" id="QROP01000006">
    <property type="protein sequence ID" value="RHL41045.1"/>
    <property type="molecule type" value="Genomic_DNA"/>
</dbReference>
<reference evidence="7" key="3">
    <citation type="submission" date="2022-07" db="EMBL/GenBank/DDBJ databases">
        <title>Prevotella copri.</title>
        <authorList>
            <person name="Yang C."/>
        </authorList>
    </citation>
    <scope>NUCLEOTIDE SEQUENCE</scope>
    <source>
        <strain evidence="8">HF1805</strain>
        <strain evidence="7">HF88</strain>
    </source>
</reference>
<dbReference type="Proteomes" id="UP000286077">
    <property type="component" value="Unassembled WGS sequence"/>
</dbReference>
<dbReference type="EMBL" id="QSAV01000021">
    <property type="protein sequence ID" value="RGW79441.1"/>
    <property type="molecule type" value="Genomic_DNA"/>
</dbReference>
<dbReference type="InterPro" id="IPR004839">
    <property type="entry name" value="Aminotransferase_I/II_large"/>
</dbReference>
<evidence type="ECO:0000313" key="21">
    <source>
        <dbReference type="Proteomes" id="UP000286113"/>
    </source>
</evidence>
<evidence type="ECO:0000313" key="8">
    <source>
        <dbReference type="EMBL" id="MCP9549004.1"/>
    </source>
</evidence>
<dbReference type="Proteomes" id="UP001206014">
    <property type="component" value="Unassembled WGS sequence"/>
</dbReference>
<evidence type="ECO:0000313" key="16">
    <source>
        <dbReference type="Proteomes" id="UP000261245"/>
    </source>
</evidence>
<dbReference type="EMBL" id="QSAQ01000023">
    <property type="protein sequence ID" value="RGW67268.1"/>
    <property type="molecule type" value="Genomic_DNA"/>
</dbReference>
<evidence type="ECO:0000313" key="22">
    <source>
        <dbReference type="Proteomes" id="UP000420707"/>
    </source>
</evidence>
<dbReference type="EMBL" id="VZCR01000030">
    <property type="protein sequence ID" value="MQN31260.1"/>
    <property type="molecule type" value="Genomic_DNA"/>
</dbReference>
<evidence type="ECO:0000313" key="19">
    <source>
        <dbReference type="Proteomes" id="UP000285776"/>
    </source>
</evidence>
<evidence type="ECO:0000256" key="1">
    <source>
        <dbReference type="ARBA" id="ARBA00001933"/>
    </source>
</evidence>
<dbReference type="GO" id="GO:0030170">
    <property type="term" value="F:pyridoxal phosphate binding"/>
    <property type="evidence" value="ECO:0007669"/>
    <property type="project" value="InterPro"/>
</dbReference>
<accession>A0A3E5AIF4</accession>
<reference evidence="22" key="2">
    <citation type="submission" date="2019-09" db="EMBL/GenBank/DDBJ databases">
        <title>Distinct polysaccharide growth profiles of human intestinal Prevotella copri isolates.</title>
        <authorList>
            <person name="Fehlner-Peach H."/>
            <person name="Magnabosco C."/>
            <person name="Raghavan V."/>
            <person name="Scher J.U."/>
            <person name="Tett A."/>
            <person name="Cox L.M."/>
            <person name="Gottsegen C."/>
            <person name="Watters A."/>
            <person name="Wiltshire- Gordon J.D."/>
            <person name="Segata N."/>
            <person name="Bonneau R."/>
            <person name="Littman D.R."/>
        </authorList>
    </citation>
    <scope>NUCLEOTIDE SEQUENCE [LARGE SCALE GENOMIC DNA]</scope>
    <source>
        <strain evidence="22">iAP146</strain>
    </source>
</reference>
<dbReference type="InterPro" id="IPR015422">
    <property type="entry name" value="PyrdxlP-dep_Trfase_small"/>
</dbReference>
<keyword evidence="13" id="KW-0032">Aminotransferase</keyword>
<dbReference type="Proteomes" id="UP000283672">
    <property type="component" value="Unassembled WGS sequence"/>
</dbReference>
<evidence type="ECO:0000256" key="5">
    <source>
        <dbReference type="ARBA" id="ARBA00037974"/>
    </source>
</evidence>
<sequence length="400" mass="45844">MKYNFDEIIERRGTNSYKWDLVKEDGVIPMWVADMDFQTAPCIIEALQKRVAHGIFGYTLVPDSYYEAIISWFSRRHQWKIEKDWILYTSGVVPAISCCLKAICMPGEKVLVQTPVYNCFFSCITNSGCEVVENELKRVGNCTYEIDFEDFERKCADEKTTAFILCNPHNPAGRVWKKEELERMNDICLKHGVKVIADEIHCELIMPGYQYTPFASISEACRDNCVVLNSPSKSFNIAGLQIANIICPDATLRRRINRAININEVCDVNPFGVIALQAAYNEGEEWLDELNQYLYENYQAVKEFFNTELPQVRVTRLEGTYLVWLDILPFELSSDEAYEKLMNDGKVFVNSGTMYGRKAGQGYLRLNIACPRKTLMQGLIRIARVLSQYMDEEDLSGCPA</sequence>
<dbReference type="EMBL" id="JANDWU010000008">
    <property type="protein sequence ID" value="MCP9549004.1"/>
    <property type="molecule type" value="Genomic_DNA"/>
</dbReference>
<dbReference type="InterPro" id="IPR015421">
    <property type="entry name" value="PyrdxlP-dep_Trfase_major"/>
</dbReference>
<dbReference type="EC" id="4.4.1.13" evidence="2"/>
<proteinExistence type="inferred from homology"/>
<evidence type="ECO:0000313" key="15">
    <source>
        <dbReference type="EMBL" id="RHL41045.1"/>
    </source>
</evidence>
<dbReference type="AlphaFoldDB" id="A0A3E5AIF4"/>
<comment type="caution">
    <text evidence="13">The sequence shown here is derived from an EMBL/GenBank/DDBJ whole genome shotgun (WGS) entry which is preliminary data.</text>
</comment>
<reference evidence="9" key="4">
    <citation type="submission" date="2023-08" db="EMBL/GenBank/DDBJ databases">
        <title>Distinct polysaccharide growth profiles of human intestinal Prevotella copri isolates.</title>
        <authorList>
            <person name="Fehlner-Peach H."/>
            <person name="Magnabosco C."/>
            <person name="Raghavan V."/>
            <person name="Scher J.U."/>
            <person name="Tett A."/>
            <person name="Cox L.M."/>
            <person name="Gottsegen C."/>
            <person name="Watters A."/>
            <person name="Wiltshire- Gordon J.D."/>
            <person name="Segata N."/>
            <person name="Bonneau R."/>
            <person name="Littman D.R."/>
        </authorList>
    </citation>
    <scope>NUCLEOTIDE SEQUENCE</scope>
    <source>
        <strain evidence="9">IAP146</strain>
    </source>
</reference>
<comment type="similarity">
    <text evidence="5">Belongs to the class-II pyridoxal-phosphate-dependent aminotransferase family. MalY/PatB cystathionine beta-lyase subfamily.</text>
</comment>
<dbReference type="RefSeq" id="WP_022122133.1">
    <property type="nucleotide sequence ID" value="NZ_CP042464.1"/>
</dbReference>
<evidence type="ECO:0000313" key="14">
    <source>
        <dbReference type="EMBL" id="RHK49183.1"/>
    </source>
</evidence>